<dbReference type="AlphaFoldDB" id="A0A133VN40"/>
<keyword evidence="1" id="KW-0812">Transmembrane</keyword>
<organism evidence="2 3">
    <name type="scientific">candidate division MSBL1 archaeon SCGC-AAA382N08</name>
    <dbReference type="NCBI Taxonomy" id="1698285"/>
    <lineage>
        <taxon>Archaea</taxon>
        <taxon>Methanobacteriati</taxon>
        <taxon>Methanobacteriota</taxon>
        <taxon>candidate division MSBL1</taxon>
    </lineage>
</organism>
<name>A0A133VN40_9EURY</name>
<evidence type="ECO:0000256" key="1">
    <source>
        <dbReference type="SAM" id="Phobius"/>
    </source>
</evidence>
<keyword evidence="1" id="KW-1133">Transmembrane helix</keyword>
<sequence length="193" mass="21809">MLQKIGFNFILVILSIIGVFISIYLFFSPSFTTSKGKDPISQVLKITPTANRLPTAGLSRISFELIDHQDLPYKNEEEEENLKNNFIYGVMTAYRENSGAKVAFFVLSFPNEKNAIKIIKNISKELTKTKIKTFPARKSKRAKRIQDPTAGVDLTFFQKRNYLALVLTTGVGNNGQEKSLPFAKKLVKRIEAE</sequence>
<dbReference type="EMBL" id="LHYJ01000044">
    <property type="protein sequence ID" value="KXB07856.1"/>
    <property type="molecule type" value="Genomic_DNA"/>
</dbReference>
<feature type="transmembrane region" description="Helical" evidence="1">
    <location>
        <begin position="6"/>
        <end position="27"/>
    </location>
</feature>
<accession>A0A133VN40</accession>
<keyword evidence="1" id="KW-0472">Membrane</keyword>
<protein>
    <submittedName>
        <fullName evidence="2">Uncharacterized protein</fullName>
    </submittedName>
</protein>
<evidence type="ECO:0000313" key="2">
    <source>
        <dbReference type="EMBL" id="KXB07856.1"/>
    </source>
</evidence>
<evidence type="ECO:0000313" key="3">
    <source>
        <dbReference type="Proteomes" id="UP000070175"/>
    </source>
</evidence>
<gene>
    <name evidence="2" type="ORF">AKJ56_02230</name>
</gene>
<proteinExistence type="predicted"/>
<comment type="caution">
    <text evidence="2">The sequence shown here is derived from an EMBL/GenBank/DDBJ whole genome shotgun (WGS) entry which is preliminary data.</text>
</comment>
<reference evidence="2 3" key="1">
    <citation type="journal article" date="2016" name="Sci. Rep.">
        <title>Metabolic traits of an uncultured archaeal lineage -MSBL1- from brine pools of the Red Sea.</title>
        <authorList>
            <person name="Mwirichia R."/>
            <person name="Alam I."/>
            <person name="Rashid M."/>
            <person name="Vinu M."/>
            <person name="Ba-Alawi W."/>
            <person name="Anthony Kamau A."/>
            <person name="Kamanda Ngugi D."/>
            <person name="Goker M."/>
            <person name="Klenk H.P."/>
            <person name="Bajic V."/>
            <person name="Stingl U."/>
        </authorList>
    </citation>
    <scope>NUCLEOTIDE SEQUENCE [LARGE SCALE GENOMIC DNA]</scope>
    <source>
        <strain evidence="2">SCGC-AAA382N08</strain>
    </source>
</reference>
<dbReference type="Proteomes" id="UP000070175">
    <property type="component" value="Unassembled WGS sequence"/>
</dbReference>
<keyword evidence="3" id="KW-1185">Reference proteome</keyword>